<keyword evidence="1" id="KW-0472">Membrane</keyword>
<name>A0A917PRS2_9DEIO</name>
<reference evidence="2" key="2">
    <citation type="submission" date="2020-09" db="EMBL/GenBank/DDBJ databases">
        <authorList>
            <person name="Sun Q."/>
            <person name="Ohkuma M."/>
        </authorList>
    </citation>
    <scope>NUCLEOTIDE SEQUENCE</scope>
    <source>
        <strain evidence="2">JCM 14371</strain>
    </source>
</reference>
<proteinExistence type="predicted"/>
<accession>A0A917PRS2</accession>
<dbReference type="Proteomes" id="UP000635726">
    <property type="component" value="Unassembled WGS sequence"/>
</dbReference>
<reference evidence="2" key="1">
    <citation type="journal article" date="2014" name="Int. J. Syst. Evol. Microbiol.">
        <title>Complete genome sequence of Corynebacterium casei LMG S-19264T (=DSM 44701T), isolated from a smear-ripened cheese.</title>
        <authorList>
            <consortium name="US DOE Joint Genome Institute (JGI-PGF)"/>
            <person name="Walter F."/>
            <person name="Albersmeier A."/>
            <person name="Kalinowski J."/>
            <person name="Ruckert C."/>
        </authorList>
    </citation>
    <scope>NUCLEOTIDE SEQUENCE</scope>
    <source>
        <strain evidence="2">JCM 14371</strain>
    </source>
</reference>
<evidence type="ECO:0000256" key="1">
    <source>
        <dbReference type="SAM" id="Phobius"/>
    </source>
</evidence>
<dbReference type="RefSeq" id="WP_188964788.1">
    <property type="nucleotide sequence ID" value="NZ_BMOE01000024.1"/>
</dbReference>
<evidence type="ECO:0000313" key="3">
    <source>
        <dbReference type="Proteomes" id="UP000635726"/>
    </source>
</evidence>
<evidence type="ECO:0000313" key="2">
    <source>
        <dbReference type="EMBL" id="GGJ89518.1"/>
    </source>
</evidence>
<organism evidence="2 3">
    <name type="scientific">Deinococcus aquiradiocola</name>
    <dbReference type="NCBI Taxonomy" id="393059"/>
    <lineage>
        <taxon>Bacteria</taxon>
        <taxon>Thermotogati</taxon>
        <taxon>Deinococcota</taxon>
        <taxon>Deinococci</taxon>
        <taxon>Deinococcales</taxon>
        <taxon>Deinococcaceae</taxon>
        <taxon>Deinococcus</taxon>
    </lineage>
</organism>
<dbReference type="AlphaFoldDB" id="A0A917PRS2"/>
<dbReference type="EMBL" id="BMOE01000024">
    <property type="protein sequence ID" value="GGJ89518.1"/>
    <property type="molecule type" value="Genomic_DNA"/>
</dbReference>
<keyword evidence="1" id="KW-0812">Transmembrane</keyword>
<feature type="transmembrane region" description="Helical" evidence="1">
    <location>
        <begin position="9"/>
        <end position="27"/>
    </location>
</feature>
<dbReference type="PROSITE" id="PS51257">
    <property type="entry name" value="PROKAR_LIPOPROTEIN"/>
    <property type="match status" value="1"/>
</dbReference>
<feature type="transmembrane region" description="Helical" evidence="1">
    <location>
        <begin position="33"/>
        <end position="53"/>
    </location>
</feature>
<gene>
    <name evidence="2" type="ORF">GCM10008939_36870</name>
</gene>
<protein>
    <submittedName>
        <fullName evidence="2">Uncharacterized protein</fullName>
    </submittedName>
</protein>
<keyword evidence="3" id="KW-1185">Reference proteome</keyword>
<sequence length="60" mass="6879">MRRMPARNVFIFSLLAAVACLILTVWLGMNGTAWLLLPAVLTVWFGIDSWRAWNWSKAQD</sequence>
<keyword evidence="1" id="KW-1133">Transmembrane helix</keyword>
<comment type="caution">
    <text evidence="2">The sequence shown here is derived from an EMBL/GenBank/DDBJ whole genome shotgun (WGS) entry which is preliminary data.</text>
</comment>